<dbReference type="Gene3D" id="3.30.700.10">
    <property type="entry name" value="Glycoprotein, Type 4 Pilin"/>
    <property type="match status" value="1"/>
</dbReference>
<dbReference type="Proteomes" id="UP000713904">
    <property type="component" value="Unassembled WGS sequence"/>
</dbReference>
<feature type="transmembrane region" description="Helical" evidence="1">
    <location>
        <begin position="33"/>
        <end position="52"/>
    </location>
</feature>
<organism evidence="2 3">
    <name type="scientific">Peptostreptococcus canis</name>
    <dbReference type="NCBI Taxonomy" id="1159213"/>
    <lineage>
        <taxon>Bacteria</taxon>
        <taxon>Bacillati</taxon>
        <taxon>Bacillota</taxon>
        <taxon>Clostridia</taxon>
        <taxon>Peptostreptococcales</taxon>
        <taxon>Peptostreptococcaceae</taxon>
        <taxon>Peptostreptococcus</taxon>
    </lineage>
</organism>
<proteinExistence type="predicted"/>
<keyword evidence="1" id="KW-1133">Transmembrane helix</keyword>
<reference evidence="2 3" key="1">
    <citation type="submission" date="2020-05" db="EMBL/GenBank/DDBJ databases">
        <title>Draft genome of xy-202 and genomic insight in genome of the genus Peptostreptococcus.</title>
        <authorList>
            <person name="Zhang Z."/>
        </authorList>
    </citation>
    <scope>NUCLEOTIDE SEQUENCE [LARGE SCALE GENOMIC DNA]</scope>
    <source>
        <strain evidence="2 3">DSM 27025</strain>
    </source>
</reference>
<dbReference type="NCBIfam" id="TIGR02532">
    <property type="entry name" value="IV_pilin_GFxxxE"/>
    <property type="match status" value="1"/>
</dbReference>
<keyword evidence="1" id="KW-0472">Membrane</keyword>
<dbReference type="InterPro" id="IPR012902">
    <property type="entry name" value="N_methyl_site"/>
</dbReference>
<name>A0ABR6TL98_9FIRM</name>
<evidence type="ECO:0000313" key="2">
    <source>
        <dbReference type="EMBL" id="MBC2576167.1"/>
    </source>
</evidence>
<evidence type="ECO:0000256" key="1">
    <source>
        <dbReference type="SAM" id="Phobius"/>
    </source>
</evidence>
<keyword evidence="3" id="KW-1185">Reference proteome</keyword>
<comment type="caution">
    <text evidence="2">The sequence shown here is derived from an EMBL/GenBank/DDBJ whole genome shotgun (WGS) entry which is preliminary data.</text>
</comment>
<dbReference type="EMBL" id="JABGBW010000003">
    <property type="protein sequence ID" value="MBC2576167.1"/>
    <property type="molecule type" value="Genomic_DNA"/>
</dbReference>
<gene>
    <name evidence="2" type="ORF">HLB29_05655</name>
</gene>
<keyword evidence="1" id="KW-0812">Transmembrane</keyword>
<sequence length="147" mass="16244">MKKLENEYINGKYFIYDNSSEGKKCKKRKGFSIIEMVLVVSIIGILAAIITIKYSNVQNKARINSDYANASSIATAIVLGRNDGKASTDLNTVDKLVNLGYLPSSPKPQSENTESFTIEVNDDNDNIKVKAGEKVFYPKKQGDGKDK</sequence>
<protein>
    <submittedName>
        <fullName evidence="2">Type II secretion system protein</fullName>
    </submittedName>
</protein>
<dbReference type="RefSeq" id="WP_185624191.1">
    <property type="nucleotide sequence ID" value="NZ_JABGBW010000003.1"/>
</dbReference>
<dbReference type="InterPro" id="IPR045584">
    <property type="entry name" value="Pilin-like"/>
</dbReference>
<accession>A0ABR6TL98</accession>
<dbReference type="Pfam" id="PF07963">
    <property type="entry name" value="N_methyl"/>
    <property type="match status" value="1"/>
</dbReference>
<evidence type="ECO:0000313" key="3">
    <source>
        <dbReference type="Proteomes" id="UP000713904"/>
    </source>
</evidence>
<dbReference type="SUPFAM" id="SSF54523">
    <property type="entry name" value="Pili subunits"/>
    <property type="match status" value="1"/>
</dbReference>